<reference evidence="11" key="1">
    <citation type="submission" date="2017-09" db="EMBL/GenBank/DDBJ databases">
        <title>Depth-based differentiation of microbial function through sediment-hosted aquifers and enrichment of novel symbionts in the deep terrestrial subsurface.</title>
        <authorList>
            <person name="Probst A.J."/>
            <person name="Ladd B."/>
            <person name="Jarett J.K."/>
            <person name="Geller-Mcgrath D.E."/>
            <person name="Sieber C.M.K."/>
            <person name="Emerson J.B."/>
            <person name="Anantharaman K."/>
            <person name="Thomas B.C."/>
            <person name="Malmstrom R."/>
            <person name="Stieglmeier M."/>
            <person name="Klingl A."/>
            <person name="Woyke T."/>
            <person name="Ryan C.M."/>
            <person name="Banfield J.F."/>
        </authorList>
    </citation>
    <scope>NUCLEOTIDE SEQUENCE [LARGE SCALE GENOMIC DNA]</scope>
</reference>
<feature type="domain" description="ABC3 transporter permease C-terminal" evidence="8">
    <location>
        <begin position="279"/>
        <end position="386"/>
    </location>
</feature>
<dbReference type="InterPro" id="IPR050250">
    <property type="entry name" value="Macrolide_Exporter_MacB"/>
</dbReference>
<sequence length="389" mass="42141">MKINGTYQLLSSALADFKRDKVRTGLTSLGIMIGVLSVVMLIALGLGLKNYIQQQFENLGANLVMILPGSGFSGGGPAGLAGGTEFDEKDIRSIQKIDNLKYVVPVYFRSITISSANEEKTGYVMGANEQIFELMNVNTVAGKLWTKTDLGNRAKVAVLGFTKAEELYGKAEDALGKTIRIESMRLKVVGIAKKTGDREQDNAAFIPYTTTFGSMNPKKTFWAIYLGIPEEKYVAGVKEDVEKTLTKRYDKDKFSVTEQSEILSTVNQIFGIINLVLIAIGSISLIVGGIGIMNIMYATVTERTREVGIRRALGATKKDILFQFLTESTLLSLFGGVVGLFLAIGIVAIVRNWFPVAINLFAVILALGVSSGIGIFFGVFPAKKAADLS</sequence>
<feature type="non-terminal residue" evidence="10">
    <location>
        <position position="389"/>
    </location>
</feature>
<feature type="transmembrane region" description="Helical" evidence="7">
    <location>
        <begin position="321"/>
        <end position="350"/>
    </location>
</feature>
<dbReference type="Pfam" id="PF02687">
    <property type="entry name" value="FtsX"/>
    <property type="match status" value="1"/>
</dbReference>
<evidence type="ECO:0000259" key="8">
    <source>
        <dbReference type="Pfam" id="PF02687"/>
    </source>
</evidence>
<dbReference type="InterPro" id="IPR003838">
    <property type="entry name" value="ABC3_permease_C"/>
</dbReference>
<dbReference type="InterPro" id="IPR025857">
    <property type="entry name" value="MacB_PCD"/>
</dbReference>
<comment type="caution">
    <text evidence="10">The sequence shown here is derived from an EMBL/GenBank/DDBJ whole genome shotgun (WGS) entry which is preliminary data.</text>
</comment>
<dbReference type="Pfam" id="PF12704">
    <property type="entry name" value="MacB_PCD"/>
    <property type="match status" value="1"/>
</dbReference>
<evidence type="ECO:0000256" key="6">
    <source>
        <dbReference type="ARBA" id="ARBA00038076"/>
    </source>
</evidence>
<dbReference type="PANTHER" id="PTHR30572:SF4">
    <property type="entry name" value="ABC TRANSPORTER PERMEASE YTRF"/>
    <property type="match status" value="1"/>
</dbReference>
<name>A0A2M8BTE1_9BACT</name>
<comment type="subcellular location">
    <subcellularLocation>
        <location evidence="1">Cell membrane</location>
        <topology evidence="1">Multi-pass membrane protein</topology>
    </subcellularLocation>
</comment>
<evidence type="ECO:0000256" key="1">
    <source>
        <dbReference type="ARBA" id="ARBA00004651"/>
    </source>
</evidence>
<evidence type="ECO:0000256" key="2">
    <source>
        <dbReference type="ARBA" id="ARBA00022475"/>
    </source>
</evidence>
<keyword evidence="3 7" id="KW-0812">Transmembrane</keyword>
<gene>
    <name evidence="10" type="ORF">CO104_04760</name>
</gene>
<accession>A0A2M8BTE1</accession>
<dbReference type="PANTHER" id="PTHR30572">
    <property type="entry name" value="MEMBRANE COMPONENT OF TRANSPORTER-RELATED"/>
    <property type="match status" value="1"/>
</dbReference>
<dbReference type="AlphaFoldDB" id="A0A2M8BTE1"/>
<dbReference type="Proteomes" id="UP000231196">
    <property type="component" value="Unassembled WGS sequence"/>
</dbReference>
<evidence type="ECO:0000256" key="5">
    <source>
        <dbReference type="ARBA" id="ARBA00023136"/>
    </source>
</evidence>
<evidence type="ECO:0008006" key="12">
    <source>
        <dbReference type="Google" id="ProtNLM"/>
    </source>
</evidence>
<keyword evidence="5 7" id="KW-0472">Membrane</keyword>
<evidence type="ECO:0000259" key="9">
    <source>
        <dbReference type="Pfam" id="PF12704"/>
    </source>
</evidence>
<dbReference type="EMBL" id="PFUC01000090">
    <property type="protein sequence ID" value="PJB47032.1"/>
    <property type="molecule type" value="Genomic_DNA"/>
</dbReference>
<dbReference type="GO" id="GO:0022857">
    <property type="term" value="F:transmembrane transporter activity"/>
    <property type="evidence" value="ECO:0007669"/>
    <property type="project" value="TreeGrafter"/>
</dbReference>
<keyword evidence="4 7" id="KW-1133">Transmembrane helix</keyword>
<feature type="transmembrane region" description="Helical" evidence="7">
    <location>
        <begin position="356"/>
        <end position="380"/>
    </location>
</feature>
<evidence type="ECO:0000313" key="10">
    <source>
        <dbReference type="EMBL" id="PJB47032.1"/>
    </source>
</evidence>
<keyword evidence="2" id="KW-1003">Cell membrane</keyword>
<dbReference type="GO" id="GO:0005886">
    <property type="term" value="C:plasma membrane"/>
    <property type="evidence" value="ECO:0007669"/>
    <property type="project" value="UniProtKB-SubCell"/>
</dbReference>
<evidence type="ECO:0000256" key="7">
    <source>
        <dbReference type="SAM" id="Phobius"/>
    </source>
</evidence>
<feature type="transmembrane region" description="Helical" evidence="7">
    <location>
        <begin position="26"/>
        <end position="48"/>
    </location>
</feature>
<feature type="transmembrane region" description="Helical" evidence="7">
    <location>
        <begin position="269"/>
        <end position="300"/>
    </location>
</feature>
<comment type="similarity">
    <text evidence="6">Belongs to the ABC-4 integral membrane protein family.</text>
</comment>
<protein>
    <recommendedName>
        <fullName evidence="12">ABC transporter permease</fullName>
    </recommendedName>
</protein>
<proteinExistence type="inferred from homology"/>
<evidence type="ECO:0000313" key="11">
    <source>
        <dbReference type="Proteomes" id="UP000231196"/>
    </source>
</evidence>
<evidence type="ECO:0000256" key="4">
    <source>
        <dbReference type="ARBA" id="ARBA00022989"/>
    </source>
</evidence>
<evidence type="ECO:0000256" key="3">
    <source>
        <dbReference type="ARBA" id="ARBA00022692"/>
    </source>
</evidence>
<organism evidence="10 11">
    <name type="scientific">Candidatus Collierbacteria bacterium CG_4_9_14_3_um_filter_43_16</name>
    <dbReference type="NCBI Taxonomy" id="1974532"/>
    <lineage>
        <taxon>Bacteria</taxon>
        <taxon>Candidatus Collieribacteriota</taxon>
    </lineage>
</organism>
<feature type="domain" description="MacB-like periplasmic core" evidence="9">
    <location>
        <begin position="24"/>
        <end position="242"/>
    </location>
</feature>